<reference evidence="1" key="2">
    <citation type="submission" date="2020-09" db="EMBL/GenBank/DDBJ databases">
        <authorList>
            <person name="Sun Q."/>
            <person name="Zhou Y."/>
        </authorList>
    </citation>
    <scope>NUCLEOTIDE SEQUENCE</scope>
    <source>
        <strain evidence="1">CGMCC 1.12160</strain>
    </source>
</reference>
<dbReference type="Proteomes" id="UP000605670">
    <property type="component" value="Unassembled WGS sequence"/>
</dbReference>
<name>A0A917BE12_9MICO</name>
<dbReference type="EMBL" id="BMEM01000001">
    <property type="protein sequence ID" value="GGF39125.1"/>
    <property type="molecule type" value="Genomic_DNA"/>
</dbReference>
<evidence type="ECO:0000313" key="2">
    <source>
        <dbReference type="Proteomes" id="UP000605670"/>
    </source>
</evidence>
<reference evidence="1" key="1">
    <citation type="journal article" date="2014" name="Int. J. Syst. Evol. Microbiol.">
        <title>Complete genome sequence of Corynebacterium casei LMG S-19264T (=DSM 44701T), isolated from a smear-ripened cheese.</title>
        <authorList>
            <consortium name="US DOE Joint Genome Institute (JGI-PGF)"/>
            <person name="Walter F."/>
            <person name="Albersmeier A."/>
            <person name="Kalinowski J."/>
            <person name="Ruckert C."/>
        </authorList>
    </citation>
    <scope>NUCLEOTIDE SEQUENCE</scope>
    <source>
        <strain evidence="1">CGMCC 1.12160</strain>
    </source>
</reference>
<protein>
    <submittedName>
        <fullName evidence="1">Uncharacterized protein</fullName>
    </submittedName>
</protein>
<proteinExistence type="predicted"/>
<gene>
    <name evidence="1" type="ORF">GCM10011366_03430</name>
</gene>
<keyword evidence="2" id="KW-1185">Reference proteome</keyword>
<sequence>MVDSGSPEIHPEVADSPCRHEGMTWVTAYRRRQTSGHPSSSREAHHMELWLRTEGRHRLTVVVAGSGPGPTPTIGA</sequence>
<comment type="caution">
    <text evidence="1">The sequence shown here is derived from an EMBL/GenBank/DDBJ whole genome shotgun (WGS) entry which is preliminary data.</text>
</comment>
<organism evidence="1 2">
    <name type="scientific">Ornithinimicrobium tianjinense</name>
    <dbReference type="NCBI Taxonomy" id="1195761"/>
    <lineage>
        <taxon>Bacteria</taxon>
        <taxon>Bacillati</taxon>
        <taxon>Actinomycetota</taxon>
        <taxon>Actinomycetes</taxon>
        <taxon>Micrococcales</taxon>
        <taxon>Ornithinimicrobiaceae</taxon>
        <taxon>Ornithinimicrobium</taxon>
    </lineage>
</organism>
<accession>A0A917BE12</accession>
<evidence type="ECO:0000313" key="1">
    <source>
        <dbReference type="EMBL" id="GGF39125.1"/>
    </source>
</evidence>
<dbReference type="AlphaFoldDB" id="A0A917BE12"/>